<comment type="similarity">
    <text evidence="4">Belongs to the PriB family.</text>
</comment>
<comment type="caution">
    <text evidence="5">The sequence shown here is derived from an EMBL/GenBank/DDBJ whole genome shotgun (WGS) entry which is preliminary data.</text>
</comment>
<keyword evidence="6" id="KW-1185">Reference proteome</keyword>
<organism evidence="5 6">
    <name type="scientific">Uliginosibacterium sediminicola</name>
    <dbReference type="NCBI Taxonomy" id="2024550"/>
    <lineage>
        <taxon>Bacteria</taxon>
        <taxon>Pseudomonadati</taxon>
        <taxon>Pseudomonadota</taxon>
        <taxon>Betaproteobacteria</taxon>
        <taxon>Rhodocyclales</taxon>
        <taxon>Zoogloeaceae</taxon>
        <taxon>Uliginosibacterium</taxon>
    </lineage>
</organism>
<evidence type="ECO:0000256" key="4">
    <source>
        <dbReference type="HAMAP-Rule" id="MF_00720"/>
    </source>
</evidence>
<dbReference type="Proteomes" id="UP001410394">
    <property type="component" value="Unassembled WGS sequence"/>
</dbReference>
<gene>
    <name evidence="4 5" type="primary">priB</name>
    <name evidence="5" type="ORF">ABDB84_12430</name>
</gene>
<dbReference type="InterPro" id="IPR000424">
    <property type="entry name" value="Primosome_PriB/ssb"/>
</dbReference>
<evidence type="ECO:0000256" key="2">
    <source>
        <dbReference type="ARBA" id="ARBA00022705"/>
    </source>
</evidence>
<proteinExistence type="inferred from homology"/>
<accession>A0ABU9YZP2</accession>
<protein>
    <recommendedName>
        <fullName evidence="4">Replication restart protein PriB</fullName>
    </recommendedName>
</protein>
<name>A0ABU9YZP2_9RHOO</name>
<keyword evidence="1 4" id="KW-0639">Primosome</keyword>
<evidence type="ECO:0000256" key="1">
    <source>
        <dbReference type="ARBA" id="ARBA00022515"/>
    </source>
</evidence>
<dbReference type="SUPFAM" id="SSF50249">
    <property type="entry name" value="Nucleic acid-binding proteins"/>
    <property type="match status" value="1"/>
</dbReference>
<dbReference type="HAMAP" id="MF_00720">
    <property type="entry name" value="PriB"/>
    <property type="match status" value="1"/>
</dbReference>
<dbReference type="NCBIfam" id="TIGR04418">
    <property type="entry name" value="PriB_gamma"/>
    <property type="match status" value="1"/>
</dbReference>
<evidence type="ECO:0000256" key="3">
    <source>
        <dbReference type="ARBA" id="ARBA00023125"/>
    </source>
</evidence>
<dbReference type="InterPro" id="IPR012340">
    <property type="entry name" value="NA-bd_OB-fold"/>
</dbReference>
<comment type="subunit">
    <text evidence="4">Homodimer. Interacts with PriA and DnaT. Component of the replication restart primosome. Primosome assembly occurs via a 'hand-off' mechanism. PriA binds to replication forks, subsequently PriB then DnaT bind; DnaT then displaces ssDNA to generate the helicase loading substrate.</text>
</comment>
<dbReference type="EMBL" id="JBDIVE010000006">
    <property type="protein sequence ID" value="MEN3069289.1"/>
    <property type="molecule type" value="Genomic_DNA"/>
</dbReference>
<keyword evidence="2 4" id="KW-0235">DNA replication</keyword>
<evidence type="ECO:0000313" key="6">
    <source>
        <dbReference type="Proteomes" id="UP001410394"/>
    </source>
</evidence>
<dbReference type="Gene3D" id="2.40.50.140">
    <property type="entry name" value="Nucleic acid-binding proteins"/>
    <property type="match status" value="1"/>
</dbReference>
<sequence length="115" mass="12789">MITERVGDTGTQTIVDNALRITGCLYERDALRMTPARIPVLSFKLRHQSVQRELEVERNVSCELSVMAMGPLAQQLAATPLGVLMVVEGFLTARSLKNQNPVLHVQKYELLAQAQ</sequence>
<dbReference type="PIRSF" id="PIRSF003135">
    <property type="entry name" value="Primosomal_n"/>
    <property type="match status" value="1"/>
</dbReference>
<reference evidence="5 6" key="1">
    <citation type="journal article" date="2018" name="Int. J. Syst. Evol. Microbiol.">
        <title>Uliginosibacterium sediminicola sp. nov., isolated from freshwater sediment.</title>
        <authorList>
            <person name="Hwang W.M."/>
            <person name="Kim S.M."/>
            <person name="Kang K."/>
            <person name="Ahn T.Y."/>
        </authorList>
    </citation>
    <scope>NUCLEOTIDE SEQUENCE [LARGE SCALE GENOMIC DNA]</scope>
    <source>
        <strain evidence="5 6">M1-21</strain>
    </source>
</reference>
<evidence type="ECO:0000313" key="5">
    <source>
        <dbReference type="EMBL" id="MEN3069289.1"/>
    </source>
</evidence>
<keyword evidence="3 4" id="KW-0238">DNA-binding</keyword>
<dbReference type="PROSITE" id="PS50935">
    <property type="entry name" value="SSB"/>
    <property type="match status" value="1"/>
</dbReference>
<dbReference type="Pfam" id="PF22657">
    <property type="entry name" value="SSB_1"/>
    <property type="match status" value="1"/>
</dbReference>
<comment type="function">
    <text evidence="4">Involved in the restart of stalled replication forks, which reloads the replicative helicase on sites other than the origin of replication; the PriA-PriB pathway is the major replication restart pathway. During primosome assembly it facilitates complex formation between PriA and DnaT on DNA; stabilizes PriA on DNA. Stimulates the DNA unwinding activity of PriA helicase.</text>
</comment>
<dbReference type="InterPro" id="IPR023646">
    <property type="entry name" value="Prisomal_replication_PriB"/>
</dbReference>
<dbReference type="RefSeq" id="WP_345920059.1">
    <property type="nucleotide sequence ID" value="NZ_JBDIVE010000006.1"/>
</dbReference>